<dbReference type="EMBL" id="MW052098">
    <property type="protein sequence ID" value="QQM16295.1"/>
    <property type="molecule type" value="Genomic_RNA"/>
</dbReference>
<accession>A0A7T7GUY9</accession>
<reference evidence="1" key="2">
    <citation type="submission" date="2020-09" db="EMBL/GenBank/DDBJ databases">
        <authorList>
            <person name="Le Lay C."/>
            <person name="Shi M."/>
            <person name="Bucek A."/>
            <person name="Bourguignon T."/>
            <person name="Lo N."/>
            <person name="Holmes E.C."/>
        </authorList>
    </citation>
    <scope>NUCLEOTIDE SEQUENCE</scope>
    <source>
        <strain evidence="1">5v_3</strain>
    </source>
</reference>
<proteinExistence type="predicted"/>
<evidence type="ECO:0000313" key="1">
    <source>
        <dbReference type="EMBL" id="QQM16295.1"/>
    </source>
</evidence>
<reference evidence="1" key="1">
    <citation type="journal article" date="2020" name="Viruses">
        <title>Unmapped RNA Virus Diversity in Termites and their Symbionts.</title>
        <authorList>
            <person name="Lay C.L."/>
            <person name="Shi M."/>
            <person name="Bucek A."/>
            <person name="Bourguignon T."/>
            <person name="Lo N."/>
            <person name="Holmes E.C."/>
        </authorList>
    </citation>
    <scope>NUCLEOTIDE SEQUENCE</scope>
    <source>
        <strain evidence="1">5v_3</strain>
    </source>
</reference>
<sequence length="168" mass="18284">MARAYQIGLVPTDFTNAATERLPNPTAFKRDSMGEGYTQYSSLSSPYDVPTTLRYSRKREADVYKSSNISPAYYAADRSGKSVSFSVETKVTETDSTDAAYRVDYPIRATISLRLPNTIARNGVPTGFTDTIRALVQSVVAGCGDFMSDTTRVSAIDVMMTGGTSILE</sequence>
<organism evidence="1">
    <name type="scientific">Ensystermes virus</name>
    <dbReference type="NCBI Taxonomy" id="2796588"/>
    <lineage>
        <taxon>Viruses</taxon>
        <taxon>Riboviria</taxon>
    </lineage>
</organism>
<protein>
    <submittedName>
        <fullName evidence="1">Uncharacterized protein</fullName>
    </submittedName>
</protein>
<name>A0A7T7GUY9_9VIRU</name>